<dbReference type="PANTHER" id="PTHR11412">
    <property type="entry name" value="MACROGLOBULIN / COMPLEMENT"/>
    <property type="match status" value="1"/>
</dbReference>
<name>A0A0A9YLX2_LYGHE</name>
<evidence type="ECO:0000259" key="1">
    <source>
        <dbReference type="Pfam" id="PF07678"/>
    </source>
</evidence>
<reference evidence="3" key="1">
    <citation type="journal article" date="2014" name="PLoS ONE">
        <title>Transcriptome-Based Identification of ABC Transporters in the Western Tarnished Plant Bug Lygus hesperus.</title>
        <authorList>
            <person name="Hull J.J."/>
            <person name="Chaney K."/>
            <person name="Geib S.M."/>
            <person name="Fabrick J.A."/>
            <person name="Brent C.S."/>
            <person name="Walsh D."/>
            <person name="Lavine L.C."/>
        </authorList>
    </citation>
    <scope>NUCLEOTIDE SEQUENCE</scope>
</reference>
<dbReference type="Gene3D" id="1.50.10.20">
    <property type="match status" value="1"/>
</dbReference>
<dbReference type="EMBL" id="GBHO01013059">
    <property type="protein sequence ID" value="JAG30545.1"/>
    <property type="molecule type" value="Transcribed_RNA"/>
</dbReference>
<gene>
    <name evidence="3" type="primary">CPAMD8_3</name>
    <name evidence="2" type="synonym">CPAMD8_4</name>
    <name evidence="3" type="ORF">CM83_37211</name>
    <name evidence="2" type="ORF">CM83_37214</name>
</gene>
<dbReference type="InterPro" id="IPR011626">
    <property type="entry name" value="Alpha-macroglobulin_TED"/>
</dbReference>
<dbReference type="Pfam" id="PF07678">
    <property type="entry name" value="TED_complement"/>
    <property type="match status" value="1"/>
</dbReference>
<dbReference type="InterPro" id="IPR008930">
    <property type="entry name" value="Terpenoid_cyclase/PrenylTrfase"/>
</dbReference>
<dbReference type="AlphaFoldDB" id="A0A0A9YLX2"/>
<protein>
    <submittedName>
        <fullName evidence="3">C3 and PZP-like alpha-2-macroglobulin domain-containing protein 8</fullName>
    </submittedName>
</protein>
<accession>A0A0A9YLX2</accession>
<dbReference type="PANTHER" id="PTHR11412:SF146">
    <property type="entry name" value="CD109 ANTIGEN"/>
    <property type="match status" value="1"/>
</dbReference>
<dbReference type="InterPro" id="IPR050473">
    <property type="entry name" value="A2M/Complement_sys"/>
</dbReference>
<reference evidence="3" key="2">
    <citation type="submission" date="2014-07" db="EMBL/GenBank/DDBJ databases">
        <authorList>
            <person name="Hull J."/>
        </authorList>
    </citation>
    <scope>NUCLEOTIDE SEQUENCE</scope>
</reference>
<dbReference type="EMBL" id="GBHO01013060">
    <property type="protein sequence ID" value="JAG30544.1"/>
    <property type="molecule type" value="Transcribed_RNA"/>
</dbReference>
<proteinExistence type="predicted"/>
<dbReference type="SUPFAM" id="SSF48239">
    <property type="entry name" value="Terpenoid cyclases/Protein prenyltransferases"/>
    <property type="match status" value="1"/>
</dbReference>
<dbReference type="GO" id="GO:0005615">
    <property type="term" value="C:extracellular space"/>
    <property type="evidence" value="ECO:0007669"/>
    <property type="project" value="InterPro"/>
</dbReference>
<sequence>MRAAVYGDWEYVLYVDKRVVDAAVSWILGFQTAEGKFVETEHYIHTPLDSRMSDQTPDSRVAMTAHVLIALNECAALVEGHTRNRVVEAILSGIKYLEAKLNMIADTHALAIAVWALHLGRSEQLQTALNHLMNQIRVNTDGLPYWSPTEIPSPPVKKENQRLFRGARLYTEGDSAAVEATSYALLAFLAQDGVSPITDNIVLWLQTMRMSNDGFISMTDTLVAVQALTEYANRARLADVTRMDVRLTSPSDPSVDQLLHIRNRSDISHSHVIQMKRVWAT</sequence>
<evidence type="ECO:0000313" key="2">
    <source>
        <dbReference type="EMBL" id="JAG30544.1"/>
    </source>
</evidence>
<organism evidence="3">
    <name type="scientific">Lygus hesperus</name>
    <name type="common">Western plant bug</name>
    <dbReference type="NCBI Taxonomy" id="30085"/>
    <lineage>
        <taxon>Eukaryota</taxon>
        <taxon>Metazoa</taxon>
        <taxon>Ecdysozoa</taxon>
        <taxon>Arthropoda</taxon>
        <taxon>Hexapoda</taxon>
        <taxon>Insecta</taxon>
        <taxon>Pterygota</taxon>
        <taxon>Neoptera</taxon>
        <taxon>Paraneoptera</taxon>
        <taxon>Hemiptera</taxon>
        <taxon>Heteroptera</taxon>
        <taxon>Panheteroptera</taxon>
        <taxon>Cimicomorpha</taxon>
        <taxon>Miridae</taxon>
        <taxon>Mirini</taxon>
        <taxon>Lygus</taxon>
    </lineage>
</organism>
<evidence type="ECO:0000313" key="3">
    <source>
        <dbReference type="EMBL" id="JAG30545.1"/>
    </source>
</evidence>
<feature type="domain" description="Alpha-macroglobulin-like TED" evidence="1">
    <location>
        <begin position="6"/>
        <end position="231"/>
    </location>
</feature>